<name>C1DUI0_SULAA</name>
<evidence type="ECO:0000256" key="4">
    <source>
        <dbReference type="ARBA" id="ARBA00013170"/>
    </source>
</evidence>
<keyword evidence="7 16" id="KW-0808">Transferase</keyword>
<feature type="transmembrane region" description="Helical" evidence="17">
    <location>
        <begin position="89"/>
        <end position="112"/>
    </location>
</feature>
<reference evidence="18 19" key="1">
    <citation type="journal article" date="2009" name="J. Bacteriol.">
        <title>Complete and draft genome sequences of six members of the Aquificales.</title>
        <authorList>
            <person name="Reysenbach A.L."/>
            <person name="Hamamura N."/>
            <person name="Podar M."/>
            <person name="Griffiths E."/>
            <person name="Ferreira S."/>
            <person name="Hochstein R."/>
            <person name="Heidelberg J."/>
            <person name="Johnson J."/>
            <person name="Mead D."/>
            <person name="Pohorille A."/>
            <person name="Sarmiento M."/>
            <person name="Schweighofer K."/>
            <person name="Seshadri R."/>
            <person name="Voytek M.A."/>
        </authorList>
    </citation>
    <scope>NUCLEOTIDE SEQUENCE [LARGE SCALE GENOMIC DNA]</scope>
    <source>
        <strain evidence="19">Az-Fu1 / DSM 15241 / OCM 825</strain>
    </source>
</reference>
<evidence type="ECO:0000256" key="10">
    <source>
        <dbReference type="ARBA" id="ARBA00023098"/>
    </source>
</evidence>
<evidence type="ECO:0000256" key="14">
    <source>
        <dbReference type="ARBA" id="ARBA00048586"/>
    </source>
</evidence>
<keyword evidence="9 17" id="KW-1133">Transmembrane helix</keyword>
<dbReference type="GO" id="GO:0046474">
    <property type="term" value="P:glycerophospholipid biosynthetic process"/>
    <property type="evidence" value="ECO:0007669"/>
    <property type="project" value="TreeGrafter"/>
</dbReference>
<evidence type="ECO:0000256" key="9">
    <source>
        <dbReference type="ARBA" id="ARBA00022989"/>
    </source>
</evidence>
<keyword evidence="10" id="KW-0443">Lipid metabolism</keyword>
<dbReference type="Pfam" id="PF01066">
    <property type="entry name" value="CDP-OH_P_transf"/>
    <property type="match status" value="1"/>
</dbReference>
<keyword evidence="13" id="KW-1208">Phospholipid metabolism</keyword>
<dbReference type="GO" id="GO:0008444">
    <property type="term" value="F:CDP-diacylglycerol-glycerol-3-phosphate 3-phosphatidyltransferase activity"/>
    <property type="evidence" value="ECO:0007669"/>
    <property type="project" value="UniProtKB-UniRule"/>
</dbReference>
<evidence type="ECO:0000256" key="6">
    <source>
        <dbReference type="ARBA" id="ARBA00022516"/>
    </source>
</evidence>
<keyword evidence="8 17" id="KW-0812">Transmembrane</keyword>
<organism evidence="18 19">
    <name type="scientific">Sulfurihydrogenibium azorense (strain DSM 15241 / OCM 825 / Az-Fu1)</name>
    <dbReference type="NCBI Taxonomy" id="204536"/>
    <lineage>
        <taxon>Bacteria</taxon>
        <taxon>Pseudomonadati</taxon>
        <taxon>Aquificota</taxon>
        <taxon>Aquificia</taxon>
        <taxon>Aquificales</taxon>
        <taxon>Hydrogenothermaceae</taxon>
        <taxon>Sulfurihydrogenibium</taxon>
    </lineage>
</organism>
<evidence type="ECO:0000256" key="12">
    <source>
        <dbReference type="ARBA" id="ARBA00023209"/>
    </source>
</evidence>
<dbReference type="PROSITE" id="PS00379">
    <property type="entry name" value="CDP_ALCOHOL_P_TRANSF"/>
    <property type="match status" value="1"/>
</dbReference>
<dbReference type="EC" id="2.7.8.5" evidence="4 15"/>
<dbReference type="STRING" id="204536.SULAZ_0786"/>
<evidence type="ECO:0000256" key="17">
    <source>
        <dbReference type="SAM" id="Phobius"/>
    </source>
</evidence>
<keyword evidence="11 17" id="KW-0472">Membrane</keyword>
<comment type="subcellular location">
    <subcellularLocation>
        <location evidence="1">Membrane</location>
        <topology evidence="1">Multi-pass membrane protein</topology>
    </subcellularLocation>
</comment>
<evidence type="ECO:0000313" key="19">
    <source>
        <dbReference type="Proteomes" id="UP000001369"/>
    </source>
</evidence>
<dbReference type="GO" id="GO:0016020">
    <property type="term" value="C:membrane"/>
    <property type="evidence" value="ECO:0007669"/>
    <property type="project" value="UniProtKB-SubCell"/>
</dbReference>
<evidence type="ECO:0000256" key="16">
    <source>
        <dbReference type="RuleBase" id="RU003750"/>
    </source>
</evidence>
<dbReference type="PANTHER" id="PTHR14269:SF62">
    <property type="entry name" value="CDP-DIACYLGLYCEROL--GLYCEROL-3-PHOSPHATE 3-PHOSPHATIDYLTRANSFERASE 1, CHLOROPLASTIC"/>
    <property type="match status" value="1"/>
</dbReference>
<dbReference type="HOGENOM" id="CLU_051314_6_2_0"/>
<evidence type="ECO:0000256" key="1">
    <source>
        <dbReference type="ARBA" id="ARBA00004141"/>
    </source>
</evidence>
<comment type="similarity">
    <text evidence="3 16">Belongs to the CDP-alcohol phosphatidyltransferase class-I family.</text>
</comment>
<dbReference type="InterPro" id="IPR000462">
    <property type="entry name" value="CDP-OH_P_trans"/>
</dbReference>
<dbReference type="AlphaFoldDB" id="C1DUI0"/>
<dbReference type="InterPro" id="IPR050324">
    <property type="entry name" value="CDP-alcohol_PTase-I"/>
</dbReference>
<protein>
    <recommendedName>
        <fullName evidence="5 15">CDP-diacylglycerol--glycerol-3-phosphate 3-phosphatidyltransferase</fullName>
        <ecNumber evidence="4 15">2.7.8.5</ecNumber>
    </recommendedName>
</protein>
<evidence type="ECO:0000256" key="2">
    <source>
        <dbReference type="ARBA" id="ARBA00005042"/>
    </source>
</evidence>
<sequence length="186" mass="21188">MIKSNLANMLTLIRLLLVPVFIIALWYQKPFIALVVFTVAGLTDAIDGYIARKFNQVSQFGKIVDPIADKTLLVSAFIFIFNSQLPIKFPFWFVVLVISRDLYILAGSLLIYFIKGYLKVNPSVFGKATTFFQITTVIYTLLSNVNINFYSELLYDTLIGITLLFMVLSTLTYTYDGFRQLNMTKS</sequence>
<dbReference type="InterPro" id="IPR043130">
    <property type="entry name" value="CDP-OH_PTrfase_TM_dom"/>
</dbReference>
<gene>
    <name evidence="18" type="primary">pgsA_1</name>
    <name evidence="18" type="ordered locus">SULAZ_0786</name>
</gene>
<dbReference type="eggNOG" id="COG0558">
    <property type="taxonomic scope" value="Bacteria"/>
</dbReference>
<keyword evidence="6" id="KW-0444">Lipid biosynthesis</keyword>
<dbReference type="NCBIfam" id="TIGR00560">
    <property type="entry name" value="pgsA"/>
    <property type="match status" value="1"/>
</dbReference>
<dbReference type="PANTHER" id="PTHR14269">
    <property type="entry name" value="CDP-DIACYLGLYCEROL--GLYCEROL-3-PHOSPHATE 3-PHOSPHATIDYLTRANSFERASE-RELATED"/>
    <property type="match status" value="1"/>
</dbReference>
<comment type="pathway">
    <text evidence="2">Phospholipid metabolism; phosphatidylglycerol biosynthesis; phosphatidylglycerol from CDP-diacylglycerol: step 1/2.</text>
</comment>
<evidence type="ECO:0000256" key="3">
    <source>
        <dbReference type="ARBA" id="ARBA00010441"/>
    </source>
</evidence>
<evidence type="ECO:0000256" key="7">
    <source>
        <dbReference type="ARBA" id="ARBA00022679"/>
    </source>
</evidence>
<feature type="transmembrane region" description="Helical" evidence="17">
    <location>
        <begin position="154"/>
        <end position="175"/>
    </location>
</feature>
<dbReference type="KEGG" id="saf:SULAZ_0786"/>
<evidence type="ECO:0000313" key="18">
    <source>
        <dbReference type="EMBL" id="ACN98339.1"/>
    </source>
</evidence>
<feature type="transmembrane region" description="Helical" evidence="17">
    <location>
        <begin position="7"/>
        <end position="26"/>
    </location>
</feature>
<dbReference type="Gene3D" id="1.20.120.1760">
    <property type="match status" value="1"/>
</dbReference>
<evidence type="ECO:0000256" key="11">
    <source>
        <dbReference type="ARBA" id="ARBA00023136"/>
    </source>
</evidence>
<feature type="transmembrane region" description="Helical" evidence="17">
    <location>
        <begin position="124"/>
        <end position="142"/>
    </location>
</feature>
<keyword evidence="12" id="KW-0594">Phospholipid biosynthesis</keyword>
<evidence type="ECO:0000256" key="15">
    <source>
        <dbReference type="NCBIfam" id="TIGR00560"/>
    </source>
</evidence>
<evidence type="ECO:0000256" key="13">
    <source>
        <dbReference type="ARBA" id="ARBA00023264"/>
    </source>
</evidence>
<dbReference type="InterPro" id="IPR048254">
    <property type="entry name" value="CDP_ALCOHOL_P_TRANSF_CS"/>
</dbReference>
<proteinExistence type="inferred from homology"/>
<evidence type="ECO:0000256" key="5">
    <source>
        <dbReference type="ARBA" id="ARBA00014944"/>
    </source>
</evidence>
<dbReference type="InterPro" id="IPR004570">
    <property type="entry name" value="Phosphatidylglycerol_P_synth"/>
</dbReference>
<feature type="transmembrane region" description="Helical" evidence="17">
    <location>
        <begin position="32"/>
        <end position="51"/>
    </location>
</feature>
<dbReference type="Proteomes" id="UP000001369">
    <property type="component" value="Chromosome"/>
</dbReference>
<keyword evidence="19" id="KW-1185">Reference proteome</keyword>
<comment type="catalytic activity">
    <reaction evidence="14">
        <text>a CDP-1,2-diacyl-sn-glycerol + sn-glycerol 3-phosphate = a 1,2-diacyl-sn-glycero-3-phospho-(1'-sn-glycero-3'-phosphate) + CMP + H(+)</text>
        <dbReference type="Rhea" id="RHEA:12593"/>
        <dbReference type="ChEBI" id="CHEBI:15378"/>
        <dbReference type="ChEBI" id="CHEBI:57597"/>
        <dbReference type="ChEBI" id="CHEBI:58332"/>
        <dbReference type="ChEBI" id="CHEBI:60110"/>
        <dbReference type="ChEBI" id="CHEBI:60377"/>
        <dbReference type="EC" id="2.7.8.5"/>
    </reaction>
</comment>
<dbReference type="EMBL" id="CP001229">
    <property type="protein sequence ID" value="ACN98339.1"/>
    <property type="molecule type" value="Genomic_DNA"/>
</dbReference>
<dbReference type="PIRSF" id="PIRSF000847">
    <property type="entry name" value="Phos_ph_gly_syn"/>
    <property type="match status" value="1"/>
</dbReference>
<dbReference type="RefSeq" id="WP_012673664.1">
    <property type="nucleotide sequence ID" value="NC_012438.1"/>
</dbReference>
<evidence type="ECO:0000256" key="8">
    <source>
        <dbReference type="ARBA" id="ARBA00022692"/>
    </source>
</evidence>
<accession>C1DUI0</accession>